<accession>A0A414LUD4</accession>
<name>A0A414LUD4_9FIRM</name>
<dbReference type="Proteomes" id="UP000286271">
    <property type="component" value="Unassembled WGS sequence"/>
</dbReference>
<sequence length="156" mass="17829">MLFLHKKYPKNISIIDKLVLAIVKTFNVDEATAWVEGKKQDLIKLDTVTENAFNEISENKGIEIAKFIKNISPDNMYILCKSKISEVGELINSNGALYLDCESALPYYEKNGILAGNDPETTEFNDIMNFLYMGRKEKIKEISNESNPYVILNFMF</sequence>
<proteinExistence type="predicted"/>
<gene>
    <name evidence="1" type="ORF">DW707_08050</name>
</gene>
<protein>
    <submittedName>
        <fullName evidence="1">Uncharacterized protein</fullName>
    </submittedName>
</protein>
<evidence type="ECO:0000313" key="1">
    <source>
        <dbReference type="EMBL" id="RHE98246.1"/>
    </source>
</evidence>
<reference evidence="1 2" key="1">
    <citation type="submission" date="2018-08" db="EMBL/GenBank/DDBJ databases">
        <title>A genome reference for cultivated species of the human gut microbiota.</title>
        <authorList>
            <person name="Zou Y."/>
            <person name="Xue W."/>
            <person name="Luo G."/>
        </authorList>
    </citation>
    <scope>NUCLEOTIDE SEQUENCE [LARGE SCALE GENOMIC DNA]</scope>
    <source>
        <strain evidence="1 2">AM27-11</strain>
    </source>
</reference>
<dbReference type="AlphaFoldDB" id="A0A414LUD4"/>
<comment type="caution">
    <text evidence="1">The sequence shown here is derived from an EMBL/GenBank/DDBJ whole genome shotgun (WGS) entry which is preliminary data.</text>
</comment>
<dbReference type="EMBL" id="QSKW01000010">
    <property type="protein sequence ID" value="RHE98246.1"/>
    <property type="molecule type" value="Genomic_DNA"/>
</dbReference>
<organism evidence="1 2">
    <name type="scientific">Roseburia inulinivorans</name>
    <dbReference type="NCBI Taxonomy" id="360807"/>
    <lineage>
        <taxon>Bacteria</taxon>
        <taxon>Bacillati</taxon>
        <taxon>Bacillota</taxon>
        <taxon>Clostridia</taxon>
        <taxon>Lachnospirales</taxon>
        <taxon>Lachnospiraceae</taxon>
        <taxon>Roseburia</taxon>
    </lineage>
</organism>
<evidence type="ECO:0000313" key="2">
    <source>
        <dbReference type="Proteomes" id="UP000286271"/>
    </source>
</evidence>